<keyword evidence="9" id="KW-0234">DNA repair</keyword>
<feature type="coiled-coil region" evidence="13">
    <location>
        <begin position="64"/>
        <end position="141"/>
    </location>
</feature>
<dbReference type="Pfam" id="PF17207">
    <property type="entry name" value="MCM_OB"/>
    <property type="match status" value="1"/>
</dbReference>
<evidence type="ECO:0000256" key="7">
    <source>
        <dbReference type="ARBA" id="ARBA00023054"/>
    </source>
</evidence>
<keyword evidence="5" id="KW-0347">Helicase</keyword>
<evidence type="ECO:0000313" key="16">
    <source>
        <dbReference type="EMBL" id="KAL0967399.1"/>
    </source>
</evidence>
<keyword evidence="5" id="KW-0378">Hydrolase</keyword>
<dbReference type="GO" id="GO:0005524">
    <property type="term" value="F:ATP binding"/>
    <property type="evidence" value="ECO:0007669"/>
    <property type="project" value="UniProtKB-KW"/>
</dbReference>
<dbReference type="InterPro" id="IPR039478">
    <property type="entry name" value="FAM184A/B_N"/>
</dbReference>
<keyword evidence="8 12" id="KW-0238">DNA-binding</keyword>
<evidence type="ECO:0000256" key="4">
    <source>
        <dbReference type="ARBA" id="ARBA00022763"/>
    </source>
</evidence>
<dbReference type="EMBL" id="JAGEUA010000008">
    <property type="protein sequence ID" value="KAL0967399.1"/>
    <property type="molecule type" value="Genomic_DNA"/>
</dbReference>
<keyword evidence="3 12" id="KW-0547">Nucleotide-binding</keyword>
<protein>
    <recommendedName>
        <fullName evidence="10">DNA helicase MCM9</fullName>
        <ecNumber evidence="2">3.6.4.12</ecNumber>
    </recommendedName>
    <alternativeName>
        <fullName evidence="11">Minichromosome maintenance 9</fullName>
    </alternativeName>
</protein>
<feature type="compositionally biased region" description="Basic and acidic residues" evidence="14">
    <location>
        <begin position="1838"/>
        <end position="1848"/>
    </location>
</feature>
<dbReference type="PANTHER" id="PTHR18870:SF7">
    <property type="entry name" value="PROTEIN FAM184A"/>
    <property type="match status" value="1"/>
</dbReference>
<dbReference type="InterPro" id="IPR041562">
    <property type="entry name" value="MCM_lid"/>
</dbReference>
<dbReference type="PANTHER" id="PTHR18870">
    <property type="entry name" value="PROTEIN TAG-278-RELATED"/>
    <property type="match status" value="1"/>
</dbReference>
<keyword evidence="17" id="KW-1185">Reference proteome</keyword>
<dbReference type="PROSITE" id="PS50051">
    <property type="entry name" value="MCM_2"/>
    <property type="match status" value="1"/>
</dbReference>
<dbReference type="Pfam" id="PF26066">
    <property type="entry name" value="MCM9_N"/>
    <property type="match status" value="1"/>
</dbReference>
<comment type="caution">
    <text evidence="16">The sequence shown here is derived from an EMBL/GenBank/DDBJ whole genome shotgun (WGS) entry which is preliminary data.</text>
</comment>
<evidence type="ECO:0000256" key="13">
    <source>
        <dbReference type="SAM" id="Coils"/>
    </source>
</evidence>
<dbReference type="SMART" id="SM00350">
    <property type="entry name" value="MCM"/>
    <property type="match status" value="1"/>
</dbReference>
<dbReference type="InterPro" id="IPR058768">
    <property type="entry name" value="MCM9_N"/>
</dbReference>
<dbReference type="Pfam" id="PF17855">
    <property type="entry name" value="MCM_lid"/>
    <property type="match status" value="1"/>
</dbReference>
<dbReference type="Pfam" id="PF00493">
    <property type="entry name" value="MCM"/>
    <property type="match status" value="1"/>
</dbReference>
<feature type="compositionally biased region" description="Polar residues" evidence="14">
    <location>
        <begin position="2067"/>
        <end position="2078"/>
    </location>
</feature>
<dbReference type="InterPro" id="IPR001208">
    <property type="entry name" value="MCM_dom"/>
</dbReference>
<dbReference type="Proteomes" id="UP001557470">
    <property type="component" value="Unassembled WGS sequence"/>
</dbReference>
<name>A0ABD0W7N1_UMBPY</name>
<keyword evidence="6 12" id="KW-0067">ATP-binding</keyword>
<feature type="region of interest" description="Disordered" evidence="14">
    <location>
        <begin position="1074"/>
        <end position="1140"/>
    </location>
</feature>
<organism evidence="16 17">
    <name type="scientific">Umbra pygmaea</name>
    <name type="common">Eastern mudminnow</name>
    <dbReference type="NCBI Taxonomy" id="75934"/>
    <lineage>
        <taxon>Eukaryota</taxon>
        <taxon>Metazoa</taxon>
        <taxon>Chordata</taxon>
        <taxon>Craniata</taxon>
        <taxon>Vertebrata</taxon>
        <taxon>Euteleostomi</taxon>
        <taxon>Actinopterygii</taxon>
        <taxon>Neopterygii</taxon>
        <taxon>Teleostei</taxon>
        <taxon>Protacanthopterygii</taxon>
        <taxon>Esociformes</taxon>
        <taxon>Umbridae</taxon>
        <taxon>Umbra</taxon>
    </lineage>
</organism>
<dbReference type="SUPFAM" id="SSF50249">
    <property type="entry name" value="Nucleic acid-binding proteins"/>
    <property type="match status" value="1"/>
</dbReference>
<reference evidence="16 17" key="1">
    <citation type="submission" date="2024-06" db="EMBL/GenBank/DDBJ databases">
        <authorList>
            <person name="Pan Q."/>
            <person name="Wen M."/>
            <person name="Jouanno E."/>
            <person name="Zahm M."/>
            <person name="Klopp C."/>
            <person name="Cabau C."/>
            <person name="Louis A."/>
            <person name="Berthelot C."/>
            <person name="Parey E."/>
            <person name="Roest Crollius H."/>
            <person name="Montfort J."/>
            <person name="Robinson-Rechavi M."/>
            <person name="Bouchez O."/>
            <person name="Lampietro C."/>
            <person name="Lopez Roques C."/>
            <person name="Donnadieu C."/>
            <person name="Postlethwait J."/>
            <person name="Bobe J."/>
            <person name="Verreycken H."/>
            <person name="Guiguen Y."/>
        </authorList>
    </citation>
    <scope>NUCLEOTIDE SEQUENCE [LARGE SCALE GENOMIC DNA]</scope>
    <source>
        <strain evidence="16">Up_M1</strain>
        <tissue evidence="16">Testis</tissue>
    </source>
</reference>
<evidence type="ECO:0000256" key="10">
    <source>
        <dbReference type="ARBA" id="ARBA00041085"/>
    </source>
</evidence>
<feature type="region of interest" description="Disordered" evidence="14">
    <location>
        <begin position="1997"/>
        <end position="2200"/>
    </location>
</feature>
<evidence type="ECO:0000256" key="8">
    <source>
        <dbReference type="ARBA" id="ARBA00023125"/>
    </source>
</evidence>
<feature type="region of interest" description="Disordered" evidence="14">
    <location>
        <begin position="1825"/>
        <end position="1898"/>
    </location>
</feature>
<feature type="coiled-coil region" evidence="13">
    <location>
        <begin position="301"/>
        <end position="616"/>
    </location>
</feature>
<gene>
    <name evidence="16" type="ORF">UPYG_G00251730</name>
</gene>
<evidence type="ECO:0000256" key="3">
    <source>
        <dbReference type="ARBA" id="ARBA00022741"/>
    </source>
</evidence>
<evidence type="ECO:0000256" key="2">
    <source>
        <dbReference type="ARBA" id="ARBA00012551"/>
    </source>
</evidence>
<dbReference type="InterPro" id="IPR031327">
    <property type="entry name" value="MCM"/>
</dbReference>
<evidence type="ECO:0000313" key="17">
    <source>
        <dbReference type="Proteomes" id="UP001557470"/>
    </source>
</evidence>
<feature type="compositionally biased region" description="Polar residues" evidence="14">
    <location>
        <begin position="1998"/>
        <end position="2007"/>
    </location>
</feature>
<feature type="coiled-coil region" evidence="13">
    <location>
        <begin position="190"/>
        <end position="275"/>
    </location>
</feature>
<dbReference type="SMART" id="SM00382">
    <property type="entry name" value="AAA"/>
    <property type="match status" value="1"/>
</dbReference>
<feature type="domain" description="MCM C-terminal AAA(+) ATPase" evidence="15">
    <location>
        <begin position="1470"/>
        <end position="1673"/>
    </location>
</feature>
<dbReference type="GO" id="GO:0003678">
    <property type="term" value="F:DNA helicase activity"/>
    <property type="evidence" value="ECO:0007669"/>
    <property type="project" value="UniProtKB-EC"/>
</dbReference>
<dbReference type="SUPFAM" id="SSF52540">
    <property type="entry name" value="P-loop containing nucleoside triphosphate hydrolases"/>
    <property type="match status" value="1"/>
</dbReference>
<evidence type="ECO:0000256" key="5">
    <source>
        <dbReference type="ARBA" id="ARBA00022806"/>
    </source>
</evidence>
<evidence type="ECO:0000256" key="11">
    <source>
        <dbReference type="ARBA" id="ARBA00042301"/>
    </source>
</evidence>
<dbReference type="GO" id="GO:0003677">
    <property type="term" value="F:DNA binding"/>
    <property type="evidence" value="ECO:0007669"/>
    <property type="project" value="UniProtKB-KW"/>
</dbReference>
<dbReference type="FunFam" id="3.40.50.300:FF:000671">
    <property type="entry name" value="DNA helicase MCM9 isoform X1"/>
    <property type="match status" value="1"/>
</dbReference>
<feature type="compositionally biased region" description="Polar residues" evidence="14">
    <location>
        <begin position="1849"/>
        <end position="1859"/>
    </location>
</feature>
<evidence type="ECO:0000256" key="1">
    <source>
        <dbReference type="ARBA" id="ARBA00008010"/>
    </source>
</evidence>
<feature type="coiled-coil region" evidence="13">
    <location>
        <begin position="798"/>
        <end position="937"/>
    </location>
</feature>
<comment type="similarity">
    <text evidence="1 12">Belongs to the MCM family.</text>
</comment>
<dbReference type="Gene3D" id="3.40.50.300">
    <property type="entry name" value="P-loop containing nucleotide triphosphate hydrolases"/>
    <property type="match status" value="1"/>
</dbReference>
<accession>A0ABD0W7N1</accession>
<dbReference type="InterPro" id="IPR012340">
    <property type="entry name" value="NA-bd_OB-fold"/>
</dbReference>
<feature type="compositionally biased region" description="Polar residues" evidence="14">
    <location>
        <begin position="2018"/>
        <end position="2033"/>
    </location>
</feature>
<keyword evidence="4" id="KW-0227">DNA damage</keyword>
<proteinExistence type="inferred from homology"/>
<feature type="compositionally biased region" description="Polar residues" evidence="14">
    <location>
        <begin position="1883"/>
        <end position="1898"/>
    </location>
</feature>
<evidence type="ECO:0000256" key="9">
    <source>
        <dbReference type="ARBA" id="ARBA00023204"/>
    </source>
</evidence>
<dbReference type="EC" id="3.6.4.12" evidence="2"/>
<keyword evidence="7 13" id="KW-0175">Coiled coil</keyword>
<dbReference type="CDD" id="cd17760">
    <property type="entry name" value="MCM9"/>
    <property type="match status" value="1"/>
</dbReference>
<evidence type="ECO:0000256" key="12">
    <source>
        <dbReference type="RuleBase" id="RU004070"/>
    </source>
</evidence>
<dbReference type="InterPro" id="IPR033762">
    <property type="entry name" value="MCM_OB"/>
</dbReference>
<dbReference type="InterPro" id="IPR003593">
    <property type="entry name" value="AAA+_ATPase"/>
</dbReference>
<feature type="coiled-coil region" evidence="13">
    <location>
        <begin position="644"/>
        <end position="741"/>
    </location>
</feature>
<evidence type="ECO:0000256" key="6">
    <source>
        <dbReference type="ARBA" id="ARBA00022840"/>
    </source>
</evidence>
<evidence type="ECO:0000256" key="14">
    <source>
        <dbReference type="SAM" id="MobiDB-lite"/>
    </source>
</evidence>
<dbReference type="PRINTS" id="PR01657">
    <property type="entry name" value="MCMFAMILY"/>
</dbReference>
<evidence type="ECO:0000259" key="15">
    <source>
        <dbReference type="PROSITE" id="PS50051"/>
    </source>
</evidence>
<feature type="region of interest" description="Disordered" evidence="14">
    <location>
        <begin position="1048"/>
        <end position="1067"/>
    </location>
</feature>
<dbReference type="InterPro" id="IPR027417">
    <property type="entry name" value="P-loop_NTPase"/>
</dbReference>
<dbReference type="Pfam" id="PF15665">
    <property type="entry name" value="FAM184"/>
    <property type="match status" value="1"/>
</dbReference>
<dbReference type="Gene3D" id="2.40.50.140">
    <property type="entry name" value="Nucleic acid-binding proteins"/>
    <property type="match status" value="1"/>
</dbReference>
<sequence>MATGAGWQQYYSPAAGNASTGAGKYSGSSSTMSYQSGITMEYTQDLHLKMSKKIAQLTKVIYALNTKNDEHEAAIQTLKDAHEEEVQQILSETREKIMQYKSKISDEMDLKRRIQSLEESMELHERMKRQAMAEFETYRQRVEDMQLCTEAQHTQRVVTMSREVEDMRHSFEEKLRSFSTAQTQFEQEKKLALEELKANHRQEVSELLRSHQCHNQNYSKDQEKLGQLHKAEVESLTDRVEELKCDKKRLVEEYEAKLNKAQAFYERELEAMKRTQQLTADNLQAWKKTEAELRREFQMQEAALQKTMGKLRSELQRVQEEAREHREKSQKLQASLAVSESNIKELCKQLDEVKQDSEIVEIRQKEAECELEATRDRVQQQATEILLKASHIGSLQATQMTHEAAIRDLESEKSRLRDKVMRLEEERGALQNKNQALDDRQKQQILSLEKTLREEKQMYEKEMMNLQAKYEDDTAHFKESQMRALEELSRKHRITLENTQNTAEKDKNRLLAEMEQQFERERLSLEEQKKHLRQQLDSLREELTVKLEQANQEVLRLKELVREGEQGMGAAEGQICNLKEAQNKLLEELDATRARLRETSNLLTALQGEMETQKRQHDAKLVTTKEEEKLKMDKMALELELKWTETLRQECKKLREELREEHEDEKQVALVQLANSKDQELASARESWQRKVEDLLEQISLLKQSLEMQLSQSQSSLQQLQAQFSQEREHLSQQLQELHLEHQRREHSLREAHYSAMQDLEEARQHDLKELEERLRHQHHMELQSLREAHRHSIDTLKQQSEQELQTLRFELEDEGKAMLASLRSELNHLHASAIEHLRQTHQQETTAAKRELENALEKSRIQERELLGRISDLQEEVVRRKNHIAELDHEIHTLNENISTLTKELELKGKEVLKIRSEANQQIRAHEQDLSKKHEREMAEMNAVHNRETQNMLSDFNKAQDLLKDKISALQILLEGTEDKFRNRESRPEDLQVIAELKEMVTERESLVKKLVVSDDKKFYQLELVNRETNFNKVFNTSPNVGVINPLIKQKRKNDKSANRFSSSPNLRALEAAATGSGQPNRLEPIPNSPIHHLELNTSKPLPPPTPPTEPKKFMSPPETEESPVGSPDPQRQEWTQSKYRGKFQSVRHVRVYFLNEEINNEIGSVMFINPEQVAVIEQVFEAYVTDQHRGDIMQILQEPDEEAHYPVVINAMTLFEANMEVGEYFNAYPSDVINIFDNALHRAAQAVAENSTQQVRCQMKQHLHVRITGLPVCPELTRENIPRSQDAGHFLSVTGTVIRTSVAKVLEYERDYMCCKCRHVFSLQADFEQFYSFAPPTCCPNQDLCNSSKFTCLSGSSTPAACRDYQEIKIQEQAQRLSVGSIPRSMVVILEDDLVDSCKSGDDVTVYGVVRQRWKPLYEDARCELDLVLKANFIEVNNEQTMAALVLEDMQKEFEDFWDHYKHDPIAGRNQILMSLCPQVFGMYVVKLAVAMVLAGGVQRIDPSGTKVRGESHLLLVGDPGTGKSQFLKYAAKIIPRSVLTAGIGSTNAGLTVAAVKDSGEWHLEAGALVLSDGGLCCIDEFNSIKEHDRTSIHEAMEQQTISVAKAGIVCKLNTRSTILAATNPKGKYDPNVPVSVNVALASPLLSRFDLVLVLLDTKNPEWDRIISSFILQNKGAPSQAEESLWNMEKMKAYFCLIKGLQPRVSDEANAILSRYYQLQRQSDGRNAARTTIRMLESLSRLAEAHARLMFRDMVTVEDAVVVVSVMECSMQGGALLGDVNALHTSFPENPSQQYQAQCRIVLEGLQLPRLLRMEMDRLERLQNNGSDIPPGVETLHSDRSPDQRDQMSTNCTTGSVSGLDWFHSLSGPAGGQDSDPPVAMSTQQNYNASSKQAQTVPEQPQVLLLGNSSALLKESGRTPGMADARAYEGAVHSCGGSGKGTADRDTLGSVVQKVSRKLRDKRIREATHEPPQGEATEVGTGVEFTDDLDLERAFSTDSLPSHSTPVAGKKRNAKKNNVTGNQTFGDQSRSAIVEAGGEDLHSKFTGFTFKPREKMTYRKAPCTEANQSDTHTENTGPRRKAKTPNRNDHKSTAPSVRPSERAGLHGGKRHRGDTTAGSSGGAKKPRLSVQSNEERCPTELSRILSPELGGPGADGRGVCETKLIGETSVAPCDDPSTSTSPTEPLQPHTPKPKVAPSTLAKLSRFSFITRDDQADTTLTTTSTSEDQGTTFIELKAGQQDTGLQAKPFRDNRPDTRVNGNEDLYTFNRKLQNHAGENPKKRKCFELGCGGSKALFSGLSMFSNFDEDDLDIDWEAESGRKTKT</sequence>